<evidence type="ECO:0000256" key="2">
    <source>
        <dbReference type="ARBA" id="ARBA00022692"/>
    </source>
</evidence>
<comment type="subcellular location">
    <subcellularLocation>
        <location evidence="1">Membrane</location>
        <topology evidence="1">Multi-pass membrane protein</topology>
    </subcellularLocation>
</comment>
<keyword evidence="8" id="KW-1185">Reference proteome</keyword>
<dbReference type="InterPro" id="IPR004837">
    <property type="entry name" value="NaCa_Exmemb"/>
</dbReference>
<feature type="transmembrane region" description="Helical" evidence="5">
    <location>
        <begin position="6"/>
        <end position="28"/>
    </location>
</feature>
<proteinExistence type="predicted"/>
<gene>
    <name evidence="7" type="ORF">SAMN04487949_0043</name>
</gene>
<dbReference type="GO" id="GO:0005886">
    <property type="term" value="C:plasma membrane"/>
    <property type="evidence" value="ECO:0007669"/>
    <property type="project" value="TreeGrafter"/>
</dbReference>
<keyword evidence="2 5" id="KW-0812">Transmembrane</keyword>
<evidence type="ECO:0000313" key="8">
    <source>
        <dbReference type="Proteomes" id="UP000199451"/>
    </source>
</evidence>
<name>A0A1G9NP59_9EURY</name>
<feature type="transmembrane region" description="Helical" evidence="5">
    <location>
        <begin position="189"/>
        <end position="210"/>
    </location>
</feature>
<dbReference type="Gene3D" id="1.20.1420.30">
    <property type="entry name" value="NCX, central ion-binding region"/>
    <property type="match status" value="1"/>
</dbReference>
<dbReference type="Proteomes" id="UP000199451">
    <property type="component" value="Unassembled WGS sequence"/>
</dbReference>
<feature type="transmembrane region" description="Helical" evidence="5">
    <location>
        <begin position="40"/>
        <end position="63"/>
    </location>
</feature>
<dbReference type="RefSeq" id="WP_089692904.1">
    <property type="nucleotide sequence ID" value="NZ_FNHL01000001.1"/>
</dbReference>
<accession>A0A1G9NP59</accession>
<feature type="transmembrane region" description="Helical" evidence="5">
    <location>
        <begin position="134"/>
        <end position="150"/>
    </location>
</feature>
<reference evidence="8" key="1">
    <citation type="submission" date="2016-10" db="EMBL/GenBank/DDBJ databases">
        <authorList>
            <person name="Varghese N."/>
            <person name="Submissions S."/>
        </authorList>
    </citation>
    <scope>NUCLEOTIDE SEQUENCE [LARGE SCALE GENOMIC DNA]</scope>
    <source>
        <strain evidence="8">CGMCC 1.10119</strain>
    </source>
</reference>
<evidence type="ECO:0000256" key="5">
    <source>
        <dbReference type="SAM" id="Phobius"/>
    </source>
</evidence>
<feature type="transmembrane region" description="Helical" evidence="5">
    <location>
        <begin position="287"/>
        <end position="305"/>
    </location>
</feature>
<dbReference type="PANTHER" id="PTHR10846:SF8">
    <property type="entry name" value="INNER MEMBRANE PROTEIN YRBG"/>
    <property type="match status" value="1"/>
</dbReference>
<dbReference type="GO" id="GO:0006874">
    <property type="term" value="P:intracellular calcium ion homeostasis"/>
    <property type="evidence" value="ECO:0007669"/>
    <property type="project" value="TreeGrafter"/>
</dbReference>
<dbReference type="OrthoDB" id="142185at2157"/>
<feature type="domain" description="Sodium/calcium exchanger membrane region" evidence="6">
    <location>
        <begin position="189"/>
        <end position="317"/>
    </location>
</feature>
<evidence type="ECO:0000259" key="6">
    <source>
        <dbReference type="Pfam" id="PF01699"/>
    </source>
</evidence>
<feature type="domain" description="Sodium/calcium exchanger membrane region" evidence="6">
    <location>
        <begin position="10"/>
        <end position="148"/>
    </location>
</feature>
<evidence type="ECO:0000256" key="3">
    <source>
        <dbReference type="ARBA" id="ARBA00022989"/>
    </source>
</evidence>
<evidence type="ECO:0000313" key="7">
    <source>
        <dbReference type="EMBL" id="SDL88141.1"/>
    </source>
</evidence>
<keyword evidence="3 5" id="KW-1133">Transmembrane helix</keyword>
<dbReference type="GO" id="GO:0005262">
    <property type="term" value="F:calcium channel activity"/>
    <property type="evidence" value="ECO:0007669"/>
    <property type="project" value="TreeGrafter"/>
</dbReference>
<feature type="transmembrane region" description="Helical" evidence="5">
    <location>
        <begin position="257"/>
        <end position="275"/>
    </location>
</feature>
<dbReference type="InterPro" id="IPR044880">
    <property type="entry name" value="NCX_ion-bd_dom_sf"/>
</dbReference>
<sequence>MVAGSTAVQLGIVVATVLGLWVGARLLVDSVVRLARRAGLSELTIGLTIVAAGTSTPELVVTADAALNGLGDIAVANVLGSNVYNLAFILGVVALFRAIPIAETLVRRDGVVLLASTLVGGAVLFDLTVTRLEGGVLLGLFLAYTGYLLASERATAAETSPTGETERDDAVSAVTRKVTERVAFPGRDVVFLVVGLAIVLVSGDLLVGAASTLARGAGVSEWVIGGTVVAAGTSTPEFAVSLVAIRRGSLGVSVGNVVGSNVFNVLAVMGLGAVFRPLTVSPAALETLGWLLVVSAVMVAALWTGRVLSRVEGALFAGSELVRWTLGLLG</sequence>
<dbReference type="STRING" id="660521.SAMN04487949_0043"/>
<feature type="transmembrane region" description="Helical" evidence="5">
    <location>
        <begin position="83"/>
        <end position="99"/>
    </location>
</feature>
<organism evidence="7 8">
    <name type="scientific">Halogranum gelatinilyticum</name>
    <dbReference type="NCBI Taxonomy" id="660521"/>
    <lineage>
        <taxon>Archaea</taxon>
        <taxon>Methanobacteriati</taxon>
        <taxon>Methanobacteriota</taxon>
        <taxon>Stenosarchaea group</taxon>
        <taxon>Halobacteria</taxon>
        <taxon>Halobacteriales</taxon>
        <taxon>Haloferacaceae</taxon>
    </lineage>
</organism>
<dbReference type="NCBIfam" id="TIGR00367">
    <property type="entry name" value="calcium/sodium antiporter"/>
    <property type="match status" value="1"/>
</dbReference>
<feature type="transmembrane region" description="Helical" evidence="5">
    <location>
        <begin position="222"/>
        <end position="245"/>
    </location>
</feature>
<keyword evidence="4 5" id="KW-0472">Membrane</keyword>
<dbReference type="Pfam" id="PF01699">
    <property type="entry name" value="Na_Ca_ex"/>
    <property type="match status" value="2"/>
</dbReference>
<feature type="transmembrane region" description="Helical" evidence="5">
    <location>
        <begin position="111"/>
        <end position="128"/>
    </location>
</feature>
<dbReference type="EMBL" id="FNHL01000001">
    <property type="protein sequence ID" value="SDL88141.1"/>
    <property type="molecule type" value="Genomic_DNA"/>
</dbReference>
<evidence type="ECO:0000256" key="1">
    <source>
        <dbReference type="ARBA" id="ARBA00004141"/>
    </source>
</evidence>
<dbReference type="AlphaFoldDB" id="A0A1G9NP59"/>
<dbReference type="InterPro" id="IPR004481">
    <property type="entry name" value="K/Na/Ca-exchanger"/>
</dbReference>
<dbReference type="PANTHER" id="PTHR10846">
    <property type="entry name" value="SODIUM/POTASSIUM/CALCIUM EXCHANGER"/>
    <property type="match status" value="1"/>
</dbReference>
<evidence type="ECO:0000256" key="4">
    <source>
        <dbReference type="ARBA" id="ARBA00023136"/>
    </source>
</evidence>
<protein>
    <submittedName>
        <fullName evidence="7">Cation:H+ antiporter</fullName>
    </submittedName>
</protein>
<dbReference type="GO" id="GO:0008273">
    <property type="term" value="F:calcium, potassium:sodium antiporter activity"/>
    <property type="evidence" value="ECO:0007669"/>
    <property type="project" value="TreeGrafter"/>
</dbReference>